<dbReference type="RefSeq" id="WP_142902423.1">
    <property type="nucleotide sequence ID" value="NZ_ML660087.1"/>
</dbReference>
<protein>
    <submittedName>
        <fullName evidence="6">TetR/AcrR family transcriptional regulator</fullName>
    </submittedName>
</protein>
<dbReference type="PANTHER" id="PTHR47506">
    <property type="entry name" value="TRANSCRIPTIONAL REGULATORY PROTEIN"/>
    <property type="match status" value="1"/>
</dbReference>
<dbReference type="Gene3D" id="1.10.357.10">
    <property type="entry name" value="Tetracycline Repressor, domain 2"/>
    <property type="match status" value="1"/>
</dbReference>
<feature type="DNA-binding region" description="H-T-H motif" evidence="4">
    <location>
        <begin position="28"/>
        <end position="47"/>
    </location>
</feature>
<name>A0A545U9X3_9GAMM</name>
<feature type="domain" description="HTH tetR-type" evidence="5">
    <location>
        <begin position="5"/>
        <end position="65"/>
    </location>
</feature>
<dbReference type="PROSITE" id="PS50977">
    <property type="entry name" value="HTH_TETR_2"/>
    <property type="match status" value="1"/>
</dbReference>
<dbReference type="OrthoDB" id="5982141at2"/>
<dbReference type="Pfam" id="PF00440">
    <property type="entry name" value="TetR_N"/>
    <property type="match status" value="1"/>
</dbReference>
<reference evidence="6 7" key="1">
    <citation type="submission" date="2019-06" db="EMBL/GenBank/DDBJ databases">
        <title>Whole genome sequence for Cellvibrionaceae sp. R142.</title>
        <authorList>
            <person name="Wang G."/>
        </authorList>
    </citation>
    <scope>NUCLEOTIDE SEQUENCE [LARGE SCALE GENOMIC DNA]</scope>
    <source>
        <strain evidence="6 7">R142</strain>
    </source>
</reference>
<gene>
    <name evidence="6" type="ORF">FKG94_01590</name>
</gene>
<evidence type="ECO:0000256" key="3">
    <source>
        <dbReference type="ARBA" id="ARBA00023163"/>
    </source>
</evidence>
<sequence length="217" mass="24413">MPKLTDTREKLLETAITLIWQSSYSDVGVAEICKQAGVTKGSFYHYFETKADLFYAACQHDWEITKKELDTLFSPSYTALEQLENLISFIIEKEERNAVECMPVTGCPIFTAGAQCGCDDQKVRQAALEMSENALTYNTALIRNLKAEGVLNGDPQPRQVGRLLHQYIEGLLVFGRVYRSLDMVKEDLREGLYRLVDLKQEYRQGGVQGDGEPLSAA</sequence>
<dbReference type="SUPFAM" id="SSF48498">
    <property type="entry name" value="Tetracyclin repressor-like, C-terminal domain"/>
    <property type="match status" value="1"/>
</dbReference>
<evidence type="ECO:0000259" key="5">
    <source>
        <dbReference type="PROSITE" id="PS50977"/>
    </source>
</evidence>
<keyword evidence="7" id="KW-1185">Reference proteome</keyword>
<organism evidence="6 7">
    <name type="scientific">Exilibacterium tricleocarpae</name>
    <dbReference type="NCBI Taxonomy" id="2591008"/>
    <lineage>
        <taxon>Bacteria</taxon>
        <taxon>Pseudomonadati</taxon>
        <taxon>Pseudomonadota</taxon>
        <taxon>Gammaproteobacteria</taxon>
        <taxon>Cellvibrionales</taxon>
        <taxon>Cellvibrionaceae</taxon>
        <taxon>Exilibacterium</taxon>
    </lineage>
</organism>
<keyword evidence="2 4" id="KW-0238">DNA-binding</keyword>
<dbReference type="InterPro" id="IPR036271">
    <property type="entry name" value="Tet_transcr_reg_TetR-rel_C_sf"/>
</dbReference>
<dbReference type="PRINTS" id="PR00455">
    <property type="entry name" value="HTHTETR"/>
</dbReference>
<proteinExistence type="predicted"/>
<dbReference type="InterPro" id="IPR009057">
    <property type="entry name" value="Homeodomain-like_sf"/>
</dbReference>
<dbReference type="Proteomes" id="UP000319732">
    <property type="component" value="Unassembled WGS sequence"/>
</dbReference>
<dbReference type="SUPFAM" id="SSF46689">
    <property type="entry name" value="Homeodomain-like"/>
    <property type="match status" value="1"/>
</dbReference>
<evidence type="ECO:0000256" key="2">
    <source>
        <dbReference type="ARBA" id="ARBA00023125"/>
    </source>
</evidence>
<dbReference type="AlphaFoldDB" id="A0A545U9X3"/>
<keyword evidence="3" id="KW-0804">Transcription</keyword>
<evidence type="ECO:0000313" key="6">
    <source>
        <dbReference type="EMBL" id="TQV86270.1"/>
    </source>
</evidence>
<evidence type="ECO:0000256" key="1">
    <source>
        <dbReference type="ARBA" id="ARBA00023015"/>
    </source>
</evidence>
<comment type="caution">
    <text evidence="6">The sequence shown here is derived from an EMBL/GenBank/DDBJ whole genome shotgun (WGS) entry which is preliminary data.</text>
</comment>
<dbReference type="PANTHER" id="PTHR47506:SF1">
    <property type="entry name" value="HTH-TYPE TRANSCRIPTIONAL REGULATOR YJDC"/>
    <property type="match status" value="1"/>
</dbReference>
<dbReference type="EMBL" id="VHSG01000002">
    <property type="protein sequence ID" value="TQV86270.1"/>
    <property type="molecule type" value="Genomic_DNA"/>
</dbReference>
<evidence type="ECO:0000313" key="7">
    <source>
        <dbReference type="Proteomes" id="UP000319732"/>
    </source>
</evidence>
<keyword evidence="1" id="KW-0805">Transcription regulation</keyword>
<dbReference type="InterPro" id="IPR001647">
    <property type="entry name" value="HTH_TetR"/>
</dbReference>
<accession>A0A545U9X3</accession>
<evidence type="ECO:0000256" key="4">
    <source>
        <dbReference type="PROSITE-ProRule" id="PRU00335"/>
    </source>
</evidence>
<dbReference type="GO" id="GO:0003677">
    <property type="term" value="F:DNA binding"/>
    <property type="evidence" value="ECO:0007669"/>
    <property type="project" value="UniProtKB-UniRule"/>
</dbReference>